<dbReference type="Proteomes" id="UP000031623">
    <property type="component" value="Chromosome"/>
</dbReference>
<dbReference type="PANTHER" id="PTHR42954">
    <property type="entry name" value="FE(2+) TRANSPORT PROTEIN A"/>
    <property type="match status" value="1"/>
</dbReference>
<accession>A0A090AQG1</accession>
<gene>
    <name evidence="3" type="ORF">THII_3553</name>
</gene>
<dbReference type="STRING" id="40754.THII_3553"/>
<protein>
    <submittedName>
        <fullName evidence="3">Ferrous iron transporter FeoA</fullName>
    </submittedName>
</protein>
<reference evidence="3 4" key="1">
    <citation type="journal article" date="2014" name="ISME J.">
        <title>Ecophysiology of Thioploca ingrica as revealed by the complete genome sequence supplemented with proteomic evidence.</title>
        <authorList>
            <person name="Kojima H."/>
            <person name="Ogura Y."/>
            <person name="Yamamoto N."/>
            <person name="Togashi T."/>
            <person name="Mori H."/>
            <person name="Watanabe T."/>
            <person name="Nemoto F."/>
            <person name="Kurokawa K."/>
            <person name="Hayashi T."/>
            <person name="Fukui M."/>
        </authorList>
    </citation>
    <scope>NUCLEOTIDE SEQUENCE [LARGE SCALE GENOMIC DNA]</scope>
</reference>
<dbReference type="SUPFAM" id="SSF50037">
    <property type="entry name" value="C-terminal domain of transcriptional repressors"/>
    <property type="match status" value="1"/>
</dbReference>
<evidence type="ECO:0000313" key="4">
    <source>
        <dbReference type="Proteomes" id="UP000031623"/>
    </source>
</evidence>
<proteinExistence type="predicted"/>
<dbReference type="InterPro" id="IPR038157">
    <property type="entry name" value="FeoA_core_dom"/>
</dbReference>
<dbReference type="Pfam" id="PF04023">
    <property type="entry name" value="FeoA"/>
    <property type="match status" value="1"/>
</dbReference>
<dbReference type="InterPro" id="IPR052713">
    <property type="entry name" value="FeoA"/>
</dbReference>
<dbReference type="SMART" id="SM00899">
    <property type="entry name" value="FeoA"/>
    <property type="match status" value="1"/>
</dbReference>
<dbReference type="KEGG" id="tig:THII_3553"/>
<dbReference type="InterPro" id="IPR008988">
    <property type="entry name" value="Transcriptional_repressor_C"/>
</dbReference>
<dbReference type="OrthoDB" id="9811076at2"/>
<keyword evidence="4" id="KW-1185">Reference proteome</keyword>
<evidence type="ECO:0000259" key="2">
    <source>
        <dbReference type="SMART" id="SM00899"/>
    </source>
</evidence>
<evidence type="ECO:0000313" key="3">
    <source>
        <dbReference type="EMBL" id="BAP57850.1"/>
    </source>
</evidence>
<dbReference type="Gene3D" id="2.30.30.90">
    <property type="match status" value="1"/>
</dbReference>
<dbReference type="PANTHER" id="PTHR42954:SF2">
    <property type="entry name" value="FE(2+) TRANSPORT PROTEIN A"/>
    <property type="match status" value="1"/>
</dbReference>
<organism evidence="3 4">
    <name type="scientific">Thioploca ingrica</name>
    <dbReference type="NCBI Taxonomy" id="40754"/>
    <lineage>
        <taxon>Bacteria</taxon>
        <taxon>Pseudomonadati</taxon>
        <taxon>Pseudomonadota</taxon>
        <taxon>Gammaproteobacteria</taxon>
        <taxon>Thiotrichales</taxon>
        <taxon>Thiotrichaceae</taxon>
        <taxon>Thioploca</taxon>
    </lineage>
</organism>
<dbReference type="HOGENOM" id="CLU_150646_12_4_6"/>
<dbReference type="AlphaFoldDB" id="A0A090AQG1"/>
<sequence length="79" mass="8731">MTLSLRDMALGDNGKVVGFQPGNKSYRKKLLAMGLTPGTEFSITRYAPLGDPVEIKVRGYSMSLRQDEAATLLVEKIER</sequence>
<name>A0A090AQG1_9GAMM</name>
<dbReference type="GO" id="GO:0046914">
    <property type="term" value="F:transition metal ion binding"/>
    <property type="evidence" value="ECO:0007669"/>
    <property type="project" value="InterPro"/>
</dbReference>
<dbReference type="EMBL" id="AP014633">
    <property type="protein sequence ID" value="BAP57850.1"/>
    <property type="molecule type" value="Genomic_DNA"/>
</dbReference>
<feature type="domain" description="Ferrous iron transporter FeoA-like" evidence="2">
    <location>
        <begin position="3"/>
        <end position="76"/>
    </location>
</feature>
<dbReference type="InterPro" id="IPR007167">
    <property type="entry name" value="Fe-transptr_FeoA-like"/>
</dbReference>
<evidence type="ECO:0000256" key="1">
    <source>
        <dbReference type="ARBA" id="ARBA00023004"/>
    </source>
</evidence>
<keyword evidence="1" id="KW-0408">Iron</keyword>